<keyword evidence="3" id="KW-0472">Membrane</keyword>
<keyword evidence="5" id="KW-1185">Reference proteome</keyword>
<dbReference type="EMBL" id="CAXAMN010022426">
    <property type="protein sequence ID" value="CAK9069240.1"/>
    <property type="molecule type" value="Genomic_DNA"/>
</dbReference>
<feature type="region of interest" description="Disordered" evidence="2">
    <location>
        <begin position="195"/>
        <end position="235"/>
    </location>
</feature>
<evidence type="ECO:0000256" key="1">
    <source>
        <dbReference type="SAM" id="Coils"/>
    </source>
</evidence>
<dbReference type="Proteomes" id="UP001642484">
    <property type="component" value="Unassembled WGS sequence"/>
</dbReference>
<accession>A0ABP0NZN1</accession>
<feature type="coiled-coil region" evidence="1">
    <location>
        <begin position="82"/>
        <end position="113"/>
    </location>
</feature>
<sequence length="235" mass="26236">MDWGAFAGASVGGFVLVLIGGILSHYAFKRYWKKKALLREDVESPPEVDDGEKEEVRQKLQAAIDSRDPEELRTGLERADALNMKEQVVTDARQVLKEEKDEAKKMLRDAVASRDPEGLRTAIAKGEALRLKDEEGLGAARRVLEEEKVAARKELQDAIQAREIDRLRRAIARGLALQLKPGELVEAQRILKELEKEEKKKKKPKKVTTQQEEPLAREPTESMEADALGCASSAA</sequence>
<feature type="compositionally biased region" description="Acidic residues" evidence="2">
    <location>
        <begin position="43"/>
        <end position="53"/>
    </location>
</feature>
<keyword evidence="1" id="KW-0175">Coiled coil</keyword>
<name>A0ABP0NZN1_9DINO</name>
<keyword evidence="3" id="KW-1133">Transmembrane helix</keyword>
<feature type="transmembrane region" description="Helical" evidence="3">
    <location>
        <begin position="6"/>
        <end position="28"/>
    </location>
</feature>
<keyword evidence="3" id="KW-0812">Transmembrane</keyword>
<evidence type="ECO:0000313" key="5">
    <source>
        <dbReference type="Proteomes" id="UP001642484"/>
    </source>
</evidence>
<protein>
    <submittedName>
        <fullName evidence="4">Uncharacterized protein</fullName>
    </submittedName>
</protein>
<evidence type="ECO:0000256" key="2">
    <source>
        <dbReference type="SAM" id="MobiDB-lite"/>
    </source>
</evidence>
<comment type="caution">
    <text evidence="4">The sequence shown here is derived from an EMBL/GenBank/DDBJ whole genome shotgun (WGS) entry which is preliminary data.</text>
</comment>
<feature type="region of interest" description="Disordered" evidence="2">
    <location>
        <begin position="42"/>
        <end position="69"/>
    </location>
</feature>
<proteinExistence type="predicted"/>
<organism evidence="4 5">
    <name type="scientific">Durusdinium trenchii</name>
    <dbReference type="NCBI Taxonomy" id="1381693"/>
    <lineage>
        <taxon>Eukaryota</taxon>
        <taxon>Sar</taxon>
        <taxon>Alveolata</taxon>
        <taxon>Dinophyceae</taxon>
        <taxon>Suessiales</taxon>
        <taxon>Symbiodiniaceae</taxon>
        <taxon>Durusdinium</taxon>
    </lineage>
</organism>
<reference evidence="4 5" key="1">
    <citation type="submission" date="2024-02" db="EMBL/GenBank/DDBJ databases">
        <authorList>
            <person name="Chen Y."/>
            <person name="Shah S."/>
            <person name="Dougan E. K."/>
            <person name="Thang M."/>
            <person name="Chan C."/>
        </authorList>
    </citation>
    <scope>NUCLEOTIDE SEQUENCE [LARGE SCALE GENOMIC DNA]</scope>
</reference>
<evidence type="ECO:0000313" key="4">
    <source>
        <dbReference type="EMBL" id="CAK9069240.1"/>
    </source>
</evidence>
<evidence type="ECO:0000256" key="3">
    <source>
        <dbReference type="SAM" id="Phobius"/>
    </source>
</evidence>
<gene>
    <name evidence="4" type="ORF">CCMP2556_LOCUS34036</name>
</gene>